<proteinExistence type="predicted"/>
<dbReference type="Proteomes" id="UP000053660">
    <property type="component" value="Unassembled WGS sequence"/>
</dbReference>
<gene>
    <name evidence="1" type="ORF">OESDEN_05613</name>
</gene>
<accession>A0A0B1TGB9</accession>
<dbReference type="OrthoDB" id="5871058at2759"/>
<dbReference type="EMBL" id="KN550319">
    <property type="protein sequence ID" value="KHJ94455.1"/>
    <property type="molecule type" value="Genomic_DNA"/>
</dbReference>
<keyword evidence="2" id="KW-1185">Reference proteome</keyword>
<dbReference type="AlphaFoldDB" id="A0A0B1TGB9"/>
<organism evidence="1 2">
    <name type="scientific">Oesophagostomum dentatum</name>
    <name type="common">Nodular worm</name>
    <dbReference type="NCBI Taxonomy" id="61180"/>
    <lineage>
        <taxon>Eukaryota</taxon>
        <taxon>Metazoa</taxon>
        <taxon>Ecdysozoa</taxon>
        <taxon>Nematoda</taxon>
        <taxon>Chromadorea</taxon>
        <taxon>Rhabditida</taxon>
        <taxon>Rhabditina</taxon>
        <taxon>Rhabditomorpha</taxon>
        <taxon>Strongyloidea</taxon>
        <taxon>Strongylidae</taxon>
        <taxon>Oesophagostomum</taxon>
    </lineage>
</organism>
<reference evidence="1 2" key="1">
    <citation type="submission" date="2014-03" db="EMBL/GenBank/DDBJ databases">
        <title>Draft genome of the hookworm Oesophagostomum dentatum.</title>
        <authorList>
            <person name="Mitreva M."/>
        </authorList>
    </citation>
    <scope>NUCLEOTIDE SEQUENCE [LARGE SCALE GENOMIC DNA]</scope>
    <source>
        <strain evidence="1 2">OD-Hann</strain>
    </source>
</reference>
<name>A0A0B1TGB9_OESDE</name>
<evidence type="ECO:0000313" key="1">
    <source>
        <dbReference type="EMBL" id="KHJ94455.1"/>
    </source>
</evidence>
<sequence length="120" mass="14106">MIEKLNEIGIRSYIYTDSEGKSRPFFIPRELISFEIKDESSVSARRHHEICKIFYNGYAATPFDFKNIGDFKSMLRLEKVNIVATPGQAEIRIENRRDCLQDSGYKSRRGHYKVKFTDEF</sequence>
<evidence type="ECO:0000313" key="2">
    <source>
        <dbReference type="Proteomes" id="UP000053660"/>
    </source>
</evidence>
<protein>
    <submittedName>
        <fullName evidence="1">Uncharacterized protein</fullName>
    </submittedName>
</protein>